<accession>A0A2Z4FNB7</accession>
<evidence type="ECO:0000313" key="5">
    <source>
        <dbReference type="Proteomes" id="UP000249799"/>
    </source>
</evidence>
<dbReference type="Pfam" id="PF17517">
    <property type="entry name" value="IgGFc_binding"/>
    <property type="match status" value="2"/>
</dbReference>
<dbReference type="PANTHER" id="PTHR46534">
    <property type="entry name" value="IGGFC_BINDING DOMAIN-CONTAINING PROTEIN"/>
    <property type="match status" value="1"/>
</dbReference>
<sequence length="692" mass="74793">MSPKYLCHALILSALLLLMGSGCSDNNPGDSTADTSVSDTPDATDPDTSEPVACEPNELLRCTEENTPGTLQCNSSGEGTHEARCPEGSVCRDAACVSVFCVPGSTRCDSPEQSQICNEEGTAWVDRDTCSGGDRCEAGYCLNRCEVANATGSYIGCEYWAVELENHLLDDSGPPETNDERAPFAVVLANTSETYDAYISVYTGPDEFAQAVGSRTVESPQFNGIDLVTVHSEVLGPNGNRLYGPISGDINRLILPRGSLMTLLLPYRSLAFGESSLGQKAYRVESTQPVVAYQFNPICCNYSHTNDASLLLPTSALTPNYMFLSYSVLSNGNEPFSSTLTVLATEPDTTVTIKLRTPKGRLGDPDEPRPYSELYYPFDSAADARVNGPSATGQFTVTMQPHEVLNLAGAGVSPVEDLTGALIEASAPIAVFGGHTCAYAPFSSPACDHLESQLFPLETWGQRFMMAPLKLRQSAEQAENTREGTYWKFLARANNTEINVGIDINRPNVLGPADEGVRACSEFARTSEAARAGTFNLNAGETCEFGTRELFVAEASHPIMIGAFISGQNSVTNNADWGSHAGDPSFYMVPPEEQYRSSYAFLTPATYFQSYVTVTTYPGNQITLDGEVVDLESHDYSHNTERGVLRAHIPVDPGPHTIKGQLPFGIVVYGYDDYVSYTFTGGLNFKKLTPWN</sequence>
<dbReference type="PROSITE" id="PS51257">
    <property type="entry name" value="PROKAR_LIPOPROTEIN"/>
    <property type="match status" value="1"/>
</dbReference>
<evidence type="ECO:0000256" key="1">
    <source>
        <dbReference type="SAM" id="MobiDB-lite"/>
    </source>
</evidence>
<evidence type="ECO:0000256" key="2">
    <source>
        <dbReference type="SAM" id="SignalP"/>
    </source>
</evidence>
<dbReference type="PANTHER" id="PTHR46534:SF1">
    <property type="entry name" value="IGGFC-BINDING PROTEIN N-TERMINAL DOMAIN-CONTAINING PROTEIN"/>
    <property type="match status" value="1"/>
</dbReference>
<gene>
    <name evidence="4" type="ORF">DN745_14720</name>
</gene>
<dbReference type="AlphaFoldDB" id="A0A2Z4FNB7"/>
<keyword evidence="2" id="KW-0732">Signal</keyword>
<reference evidence="4 5" key="1">
    <citation type="submission" date="2018-06" db="EMBL/GenBank/DDBJ databases">
        <title>Lujinxingia sediminis gen. nov. sp. nov., a new facultative anaerobic member of the class Deltaproteobacteria, and proposal of Lujinxingaceae fam. nov.</title>
        <authorList>
            <person name="Guo L.-Y."/>
            <person name="Li C.-M."/>
            <person name="Wang S."/>
            <person name="Du Z.-J."/>
        </authorList>
    </citation>
    <scope>NUCLEOTIDE SEQUENCE [LARGE SCALE GENOMIC DNA]</scope>
    <source>
        <strain evidence="4 5">FA350</strain>
    </source>
</reference>
<dbReference type="InterPro" id="IPR035234">
    <property type="entry name" value="IgGFc-bd_N"/>
</dbReference>
<organism evidence="4 5">
    <name type="scientific">Bradymonas sediminis</name>
    <dbReference type="NCBI Taxonomy" id="1548548"/>
    <lineage>
        <taxon>Bacteria</taxon>
        <taxon>Deltaproteobacteria</taxon>
        <taxon>Bradymonadales</taxon>
        <taxon>Bradymonadaceae</taxon>
        <taxon>Bradymonas</taxon>
    </lineage>
</organism>
<feature type="domain" description="IgGFc-binding protein N-terminal" evidence="3">
    <location>
        <begin position="307"/>
        <end position="501"/>
    </location>
</feature>
<feature type="signal peptide" evidence="2">
    <location>
        <begin position="1"/>
        <end position="24"/>
    </location>
</feature>
<dbReference type="KEGG" id="bsed:DN745_14720"/>
<feature type="compositionally biased region" description="Low complexity" evidence="1">
    <location>
        <begin position="30"/>
        <end position="41"/>
    </location>
</feature>
<name>A0A2Z4FNB7_9DELT</name>
<keyword evidence="5" id="KW-1185">Reference proteome</keyword>
<evidence type="ECO:0000313" key="4">
    <source>
        <dbReference type="EMBL" id="AWV90511.1"/>
    </source>
</evidence>
<dbReference type="Proteomes" id="UP000249799">
    <property type="component" value="Chromosome"/>
</dbReference>
<proteinExistence type="predicted"/>
<dbReference type="OrthoDB" id="5524783at2"/>
<feature type="domain" description="IgGFc-binding protein N-terminal" evidence="3">
    <location>
        <begin position="533"/>
        <end position="670"/>
    </location>
</feature>
<dbReference type="RefSeq" id="WP_111336001.1">
    <property type="nucleotide sequence ID" value="NZ_CP030032.1"/>
</dbReference>
<protein>
    <recommendedName>
        <fullName evidence="3">IgGFc-binding protein N-terminal domain-containing protein</fullName>
    </recommendedName>
</protein>
<feature type="chain" id="PRO_5043601876" description="IgGFc-binding protein N-terminal domain-containing protein" evidence="2">
    <location>
        <begin position="25"/>
        <end position="692"/>
    </location>
</feature>
<evidence type="ECO:0000259" key="3">
    <source>
        <dbReference type="Pfam" id="PF17517"/>
    </source>
</evidence>
<dbReference type="EMBL" id="CP030032">
    <property type="protein sequence ID" value="AWV90511.1"/>
    <property type="molecule type" value="Genomic_DNA"/>
</dbReference>
<feature type="region of interest" description="Disordered" evidence="1">
    <location>
        <begin position="28"/>
        <end position="52"/>
    </location>
</feature>